<dbReference type="Proteomes" id="UP001168821">
    <property type="component" value="Unassembled WGS sequence"/>
</dbReference>
<keyword evidence="1" id="KW-0472">Membrane</keyword>
<name>A0AA38J4K3_9CUCU</name>
<comment type="caution">
    <text evidence="2">The sequence shown here is derived from an EMBL/GenBank/DDBJ whole genome shotgun (WGS) entry which is preliminary data.</text>
</comment>
<dbReference type="AlphaFoldDB" id="A0AA38J4K3"/>
<accession>A0AA38J4K3</accession>
<evidence type="ECO:0000313" key="2">
    <source>
        <dbReference type="EMBL" id="KAJ3665576.1"/>
    </source>
</evidence>
<sequence length="131" mass="14918">MCTSTSCTPSYYEYGPAMSTETEGVNDETIRGLLNDTGFCVVFILCRNKKYPFYVGVHIELLMLMFTITTLVWLRAKATSTVTNRKVVSKSPACEKRHLLLNRFIYNIANVGQMALDDIPNLILVLSNRWR</sequence>
<proteinExistence type="predicted"/>
<keyword evidence="3" id="KW-1185">Reference proteome</keyword>
<evidence type="ECO:0000313" key="3">
    <source>
        <dbReference type="Proteomes" id="UP001168821"/>
    </source>
</evidence>
<keyword evidence="1" id="KW-1133">Transmembrane helix</keyword>
<feature type="transmembrane region" description="Helical" evidence="1">
    <location>
        <begin position="53"/>
        <end position="76"/>
    </location>
</feature>
<protein>
    <submittedName>
        <fullName evidence="2">Uncharacterized protein</fullName>
    </submittedName>
</protein>
<gene>
    <name evidence="2" type="ORF">Zmor_001067</name>
</gene>
<dbReference type="EMBL" id="JALNTZ010000001">
    <property type="protein sequence ID" value="KAJ3665576.1"/>
    <property type="molecule type" value="Genomic_DNA"/>
</dbReference>
<organism evidence="2 3">
    <name type="scientific">Zophobas morio</name>
    <dbReference type="NCBI Taxonomy" id="2755281"/>
    <lineage>
        <taxon>Eukaryota</taxon>
        <taxon>Metazoa</taxon>
        <taxon>Ecdysozoa</taxon>
        <taxon>Arthropoda</taxon>
        <taxon>Hexapoda</taxon>
        <taxon>Insecta</taxon>
        <taxon>Pterygota</taxon>
        <taxon>Neoptera</taxon>
        <taxon>Endopterygota</taxon>
        <taxon>Coleoptera</taxon>
        <taxon>Polyphaga</taxon>
        <taxon>Cucujiformia</taxon>
        <taxon>Tenebrionidae</taxon>
        <taxon>Zophobas</taxon>
    </lineage>
</organism>
<evidence type="ECO:0000256" key="1">
    <source>
        <dbReference type="SAM" id="Phobius"/>
    </source>
</evidence>
<reference evidence="2" key="1">
    <citation type="journal article" date="2023" name="G3 (Bethesda)">
        <title>Whole genome assemblies of Zophobas morio and Tenebrio molitor.</title>
        <authorList>
            <person name="Kaur S."/>
            <person name="Stinson S.A."/>
            <person name="diCenzo G.C."/>
        </authorList>
    </citation>
    <scope>NUCLEOTIDE SEQUENCE</scope>
    <source>
        <strain evidence="2">QUZm001</strain>
    </source>
</reference>
<keyword evidence="1" id="KW-0812">Transmembrane</keyword>